<dbReference type="STRING" id="1071679.BG57_32955"/>
<dbReference type="Proteomes" id="UP000597138">
    <property type="component" value="Unassembled WGS sequence"/>
</dbReference>
<reference evidence="3" key="1">
    <citation type="journal article" date="2014" name="Int. J. Syst. Evol. Microbiol.">
        <title>Complete genome of a new Firmicutes species belonging to the dominant human colonic microbiota ('Ruminococcus bicirculans') reveals two chromosomes and a selective capacity to utilize plant glucans.</title>
        <authorList>
            <consortium name="NISC Comparative Sequencing Program"/>
            <person name="Wegmann U."/>
            <person name="Louis P."/>
            <person name="Goesmann A."/>
            <person name="Henrissat B."/>
            <person name="Duncan S.H."/>
            <person name="Flint H.J."/>
        </authorList>
    </citation>
    <scope>NUCLEOTIDE SEQUENCE</scope>
    <source>
        <strain evidence="3">CGMCC 1.11013</strain>
    </source>
</reference>
<dbReference type="InterPro" id="IPR018712">
    <property type="entry name" value="Tle1-like_cat"/>
</dbReference>
<evidence type="ECO:0000256" key="1">
    <source>
        <dbReference type="SAM" id="MobiDB-lite"/>
    </source>
</evidence>
<dbReference type="Pfam" id="PF09994">
    <property type="entry name" value="T6SS_Tle1-like_cat"/>
    <property type="match status" value="1"/>
</dbReference>
<protein>
    <recommendedName>
        <fullName evidence="2">T6SS Phospholipase effector Tle1-like catalytic domain-containing protein</fullName>
    </recommendedName>
</protein>
<sequence>MTGEKEILQAAQATNRDVPPGQPAPKQDCSDVVNISVYFDGTGNNKEVDEKLKKWANPARMWRAAQLASELGDTTVHPIYISGVGTDFNGGATDWLDRSETYIQDNVFGLSGGAGGTRRNEFGKNNVNEALRRVLLDNAKKLNATTTEYAGKGKDYSLSELSKALAKHRLIKMINLSIFGFSRGAALARAFSNDFLKDCKTDKNGQLTYQGFPIRLHFMGLFDTVASFGGPTTNMDSFFTEKNLKVPGAVERCVHYVAAHELRFSFPLDIIRQNGSLMPNWTELVYPGAHSDVGGGYEPVEQNRSNNCGCIPLRDMMKEAVKCGVRLLEYDQIKKSYNTIFAERFEVKPQTQSAYDRYRNAVPSRGSVEQQVDANMKAMYAAYGTMWRRGIKTPDNQSEFGHRLVGHVSMAREVQALRSRRSAGSLLIEQHDTQIGLQFIGTVYGQFVKPDAWRLQAWDTTANEDVVQFFGKYVHDSKAGFLHGVEPFSYFRPRGITEASRNVMAAGLQWLDEHIEASKDYVIKVYTSAQGVVVEKWKRGEKIAATTYQVGEQIVVDTISSGQQYAVEIYQTSKNMVVTQINEGEKVIINTVDTLQKEMSSALDAARQKAIDSAKQVQQAAASAANTAGKAVDSGVKAIEDSWQTTKAALGL</sequence>
<comment type="caution">
    <text evidence="4">The sequence shown here is derived from an EMBL/GenBank/DDBJ whole genome shotgun (WGS) entry which is preliminary data.</text>
</comment>
<proteinExistence type="predicted"/>
<name>A0A069NJ19_9BURK</name>
<dbReference type="eggNOG" id="COG3673">
    <property type="taxonomic scope" value="Bacteria"/>
</dbReference>
<evidence type="ECO:0000259" key="2">
    <source>
        <dbReference type="Pfam" id="PF09994"/>
    </source>
</evidence>
<accession>A0A069NJ19</accession>
<evidence type="ECO:0000313" key="4">
    <source>
        <dbReference type="EMBL" id="KDR25016.1"/>
    </source>
</evidence>
<dbReference type="RefSeq" id="WP_052006113.1">
    <property type="nucleotide sequence ID" value="NZ_BMEG01000027.1"/>
</dbReference>
<evidence type="ECO:0000313" key="6">
    <source>
        <dbReference type="Proteomes" id="UP000597138"/>
    </source>
</evidence>
<gene>
    <name evidence="4" type="ORF">BG57_32955</name>
    <name evidence="3" type="ORF">GCM10010985_61500</name>
</gene>
<dbReference type="AlphaFoldDB" id="A0A069NJ19"/>
<reference evidence="4 5" key="2">
    <citation type="submission" date="2014-03" db="EMBL/GenBank/DDBJ databases">
        <title>Draft Genome Sequences of Four Burkholderia Strains.</title>
        <authorList>
            <person name="Liu X.Y."/>
            <person name="Li C.X."/>
            <person name="Xu J.H."/>
        </authorList>
    </citation>
    <scope>NUCLEOTIDE SEQUENCE [LARGE SCALE GENOMIC DNA]</scope>
    <source>
        <strain evidence="4 5">R27</strain>
    </source>
</reference>
<dbReference type="PANTHER" id="PTHR33840">
    <property type="match status" value="1"/>
</dbReference>
<organism evidence="4 5">
    <name type="scientific">Caballeronia grimmiae</name>
    <dbReference type="NCBI Taxonomy" id="1071679"/>
    <lineage>
        <taxon>Bacteria</taxon>
        <taxon>Pseudomonadati</taxon>
        <taxon>Pseudomonadota</taxon>
        <taxon>Betaproteobacteria</taxon>
        <taxon>Burkholderiales</taxon>
        <taxon>Burkholderiaceae</taxon>
        <taxon>Caballeronia</taxon>
    </lineage>
</organism>
<dbReference type="OrthoDB" id="4378831at2"/>
<dbReference type="EMBL" id="JFHE01000090">
    <property type="protein sequence ID" value="KDR25016.1"/>
    <property type="molecule type" value="Genomic_DNA"/>
</dbReference>
<evidence type="ECO:0000313" key="3">
    <source>
        <dbReference type="EMBL" id="GGD98428.1"/>
    </source>
</evidence>
<feature type="domain" description="T6SS Phospholipase effector Tle1-like catalytic" evidence="2">
    <location>
        <begin position="206"/>
        <end position="319"/>
    </location>
</feature>
<dbReference type="Proteomes" id="UP000027439">
    <property type="component" value="Unassembled WGS sequence"/>
</dbReference>
<dbReference type="PANTHER" id="PTHR33840:SF1">
    <property type="entry name" value="TLE1 PHOSPHOLIPASE DOMAIN-CONTAINING PROTEIN"/>
    <property type="match status" value="1"/>
</dbReference>
<keyword evidence="6" id="KW-1185">Reference proteome</keyword>
<reference evidence="3" key="4">
    <citation type="submission" date="2024-05" db="EMBL/GenBank/DDBJ databases">
        <authorList>
            <person name="Sun Q."/>
            <person name="Zhou Y."/>
        </authorList>
    </citation>
    <scope>NUCLEOTIDE SEQUENCE</scope>
    <source>
        <strain evidence="3">CGMCC 1.11013</strain>
    </source>
</reference>
<feature type="region of interest" description="Disordered" evidence="1">
    <location>
        <begin position="1"/>
        <end position="29"/>
    </location>
</feature>
<reference evidence="6" key="3">
    <citation type="journal article" date="2019" name="Int. J. Syst. Evol. Microbiol.">
        <title>The Global Catalogue of Microorganisms (GCM) 10K type strain sequencing project: providing services to taxonomists for standard genome sequencing and annotation.</title>
        <authorList>
            <consortium name="The Broad Institute Genomics Platform"/>
            <consortium name="The Broad Institute Genome Sequencing Center for Infectious Disease"/>
            <person name="Wu L."/>
            <person name="Ma J."/>
        </authorList>
    </citation>
    <scope>NUCLEOTIDE SEQUENCE [LARGE SCALE GENOMIC DNA]</scope>
    <source>
        <strain evidence="6">CGMCC 1.11013</strain>
    </source>
</reference>
<dbReference type="EMBL" id="BMEG01000027">
    <property type="protein sequence ID" value="GGD98428.1"/>
    <property type="molecule type" value="Genomic_DNA"/>
</dbReference>
<evidence type="ECO:0000313" key="5">
    <source>
        <dbReference type="Proteomes" id="UP000027439"/>
    </source>
</evidence>